<evidence type="ECO:0000259" key="2">
    <source>
        <dbReference type="Pfam" id="PF20539"/>
    </source>
</evidence>
<comment type="caution">
    <text evidence="3">The sequence shown here is derived from an EMBL/GenBank/DDBJ whole genome shotgun (WGS) entry which is preliminary data.</text>
</comment>
<sequence>MASAQLFHRGRVNVLVGVVVYTSLLAGFITVARRGRDLYVRRIAGLEAVDEALGRATEMGKPILYVPGLSTISDVATLASLNILSRVARRAADYESRLIVPCTDPVVMPVAQEIVREAYTEAGRPDAYDANDISYITYSQFGYVSAVDGIMVRERPATIFLLGMFWAESLILAETGNSVGAIQISGTDAV</sequence>
<keyword evidence="1" id="KW-0472">Membrane</keyword>
<accession>A0A0S8JCZ3</accession>
<organism evidence="3 4">
    <name type="scientific">candidate division TA06 bacterium SM1_40</name>
    <dbReference type="NCBI Taxonomy" id="1703773"/>
    <lineage>
        <taxon>Bacteria</taxon>
        <taxon>Bacteria division TA06</taxon>
    </lineage>
</organism>
<evidence type="ECO:0000313" key="4">
    <source>
        <dbReference type="Proteomes" id="UP000051035"/>
    </source>
</evidence>
<dbReference type="Pfam" id="PF20539">
    <property type="entry name" value="DUF6754"/>
    <property type="match status" value="1"/>
</dbReference>
<proteinExistence type="predicted"/>
<dbReference type="EMBL" id="LJVA01000150">
    <property type="protein sequence ID" value="KPL06363.1"/>
    <property type="molecule type" value="Genomic_DNA"/>
</dbReference>
<evidence type="ECO:0000313" key="3">
    <source>
        <dbReference type="EMBL" id="KPL06363.1"/>
    </source>
</evidence>
<dbReference type="Proteomes" id="UP000051035">
    <property type="component" value="Unassembled WGS sequence"/>
</dbReference>
<keyword evidence="1" id="KW-1133">Transmembrane helix</keyword>
<feature type="non-terminal residue" evidence="3">
    <location>
        <position position="190"/>
    </location>
</feature>
<feature type="domain" description="DUF6754" evidence="2">
    <location>
        <begin position="3"/>
        <end position="189"/>
    </location>
</feature>
<evidence type="ECO:0000256" key="1">
    <source>
        <dbReference type="SAM" id="Phobius"/>
    </source>
</evidence>
<dbReference type="AlphaFoldDB" id="A0A0S8JCZ3"/>
<keyword evidence="1" id="KW-0812">Transmembrane</keyword>
<reference evidence="3 4" key="1">
    <citation type="journal article" date="2015" name="Microbiome">
        <title>Genomic resolution of linkages in carbon, nitrogen, and sulfur cycling among widespread estuary sediment bacteria.</title>
        <authorList>
            <person name="Baker B.J."/>
            <person name="Lazar C.S."/>
            <person name="Teske A.P."/>
            <person name="Dick G.J."/>
        </authorList>
    </citation>
    <scope>NUCLEOTIDE SEQUENCE [LARGE SCALE GENOMIC DNA]</scope>
    <source>
        <strain evidence="3">SM1_40</strain>
    </source>
</reference>
<protein>
    <recommendedName>
        <fullName evidence="2">DUF6754 domain-containing protein</fullName>
    </recommendedName>
</protein>
<name>A0A0S8JCZ3_UNCT6</name>
<gene>
    <name evidence="3" type="ORF">AMJ71_09910</name>
</gene>
<feature type="transmembrane region" description="Helical" evidence="1">
    <location>
        <begin position="12"/>
        <end position="32"/>
    </location>
</feature>
<dbReference type="InterPro" id="IPR046642">
    <property type="entry name" value="DUF6754"/>
</dbReference>